<sequence>MFDRKTRMMLIMGVLNDCFGDIRTTITNLSDFVGSHPDFEEIDELELREILNMAMELERKILDAMDKAKKEIYG</sequence>
<dbReference type="GeneID" id="24803398"/>
<dbReference type="OrthoDB" id="378046at2157"/>
<dbReference type="HOGENOM" id="CLU_2645718_0_0_2"/>
<dbReference type="STRING" id="113653.GAH_00816"/>
<protein>
    <submittedName>
        <fullName evidence="1">Uncharacterized protein</fullName>
    </submittedName>
</protein>
<dbReference type="Proteomes" id="UP000034723">
    <property type="component" value="Chromosome"/>
</dbReference>
<keyword evidence="2" id="KW-1185">Reference proteome</keyword>
<dbReference type="InParanoid" id="A0A0F7IEA7"/>
<dbReference type="KEGG" id="gah:GAH_00816"/>
<gene>
    <name evidence="1" type="ORF">GAH_00816</name>
</gene>
<accession>A0A0F7IEA7</accession>
<organism evidence="1 2">
    <name type="scientific">Geoglobus ahangari</name>
    <dbReference type="NCBI Taxonomy" id="113653"/>
    <lineage>
        <taxon>Archaea</taxon>
        <taxon>Methanobacteriati</taxon>
        <taxon>Methanobacteriota</taxon>
        <taxon>Archaeoglobi</taxon>
        <taxon>Archaeoglobales</taxon>
        <taxon>Archaeoglobaceae</taxon>
        <taxon>Geoglobus</taxon>
    </lineage>
</organism>
<name>A0A0F7IEA7_9EURY</name>
<proteinExistence type="predicted"/>
<dbReference type="AlphaFoldDB" id="A0A0F7IEA7"/>
<reference evidence="1 2" key="1">
    <citation type="submission" date="2015-04" db="EMBL/GenBank/DDBJ databases">
        <title>The complete genome sequence of the hyperthermophilic, obligate iron-reducing archaeon Geoglobus ahangari strain 234T.</title>
        <authorList>
            <person name="Manzella M.P."/>
            <person name="Holmes D.E."/>
            <person name="Rocheleau J.M."/>
            <person name="Chung A."/>
            <person name="Reguera G."/>
            <person name="Kashefi K."/>
        </authorList>
    </citation>
    <scope>NUCLEOTIDE SEQUENCE [LARGE SCALE GENOMIC DNA]</scope>
    <source>
        <strain evidence="1 2">234</strain>
    </source>
</reference>
<evidence type="ECO:0000313" key="2">
    <source>
        <dbReference type="Proteomes" id="UP000034723"/>
    </source>
</evidence>
<dbReference type="RefSeq" id="WP_048094835.1">
    <property type="nucleotide sequence ID" value="NZ_CP011267.1"/>
</dbReference>
<evidence type="ECO:0000313" key="1">
    <source>
        <dbReference type="EMBL" id="AKG91852.1"/>
    </source>
</evidence>
<dbReference type="EMBL" id="CP011267">
    <property type="protein sequence ID" value="AKG91852.1"/>
    <property type="molecule type" value="Genomic_DNA"/>
</dbReference>